<feature type="domain" description="DUF3730" evidence="1">
    <location>
        <begin position="435"/>
        <end position="658"/>
    </location>
</feature>
<feature type="non-terminal residue" evidence="2">
    <location>
        <position position="1"/>
    </location>
</feature>
<gene>
    <name evidence="2" type="ORF">IPOD504_LOCUS3512</name>
</gene>
<evidence type="ECO:0000313" key="2">
    <source>
        <dbReference type="EMBL" id="CAH2041992.1"/>
    </source>
</evidence>
<evidence type="ECO:0000259" key="1">
    <source>
        <dbReference type="Pfam" id="PF12530"/>
    </source>
</evidence>
<proteinExistence type="predicted"/>
<dbReference type="InterPro" id="IPR022542">
    <property type="entry name" value="FOCAD/RST1_DUF3730"/>
</dbReference>
<reference evidence="2" key="1">
    <citation type="submission" date="2022-03" db="EMBL/GenBank/DDBJ databases">
        <authorList>
            <person name="Martin H S."/>
        </authorList>
    </citation>
    <scope>NUCLEOTIDE SEQUENCE</scope>
</reference>
<dbReference type="Pfam" id="PF12530">
    <property type="entry name" value="DUF3730"/>
    <property type="match status" value="1"/>
</dbReference>
<dbReference type="InterPro" id="IPR045163">
    <property type="entry name" value="Focadhesin/RST1"/>
</dbReference>
<protein>
    <recommendedName>
        <fullName evidence="1">DUF3730 domain-containing protein</fullName>
    </recommendedName>
</protein>
<dbReference type="SUPFAM" id="SSF48371">
    <property type="entry name" value="ARM repeat"/>
    <property type="match status" value="1"/>
</dbReference>
<accession>A0ABN8HZX8</accession>
<dbReference type="InterPro" id="IPR016024">
    <property type="entry name" value="ARM-type_fold"/>
</dbReference>
<dbReference type="PANTHER" id="PTHR16212">
    <property type="entry name" value="FOCADHESIN FAMILY MEMBER"/>
    <property type="match status" value="1"/>
</dbReference>
<sequence>MKLSKIADQVPLEPGDPIDKCSSENTLVSLTAYQGLLALVELGVLEIGHTMSTVITLLPSAHNYSATISTMAGLLVLDLRSRLIPGQVYKCQFSLKSPQHPLISVLQKNKDAEDDVLAQMHALCTHPEYKISSNSLELLRSVFFWLTCNPQWTSKNVRPWQLLLSLPQTPAQTSLLLDCISCQQICNPKQLERAFAAYSMVVDAAIYQQRREHLIAFLPMLARISNEMLKHGRDPRACYSLIERCFSLDVPELRNVAGLTLLLLAENLSRSSALYLHELFNLGLHVMNKHECPSMSVNSFAALSLQWLRFPSHLTASALAAGARLLDASRAARGGGGLRAANLRGNPAFGAFALSDAALGAAFKLAETWERLEADPGRLLSWLSSLCDAVRLQLVPFFAGLLLEGDPRLERVTVEAVKVLVRLVEARKDVAVAALPVLQYAVANDRRPCVQLECLKALPLMAKTKENIPTIVSILNKLKANRGVPTSLLIVLYTSLAETQVRCFPYLQELLVDTGVGRPSDPKWEVDLAKASAVKRICELRPSSHGLELVSVISALLNKCTDRGGALATCLALGALGALWQGAAVAPPGAWRALEPRLGRDQRPAVQIGLCRLLALVPPLRTDSAEYDRLVQEASARLWQRVADAHHPEVAEAACHALAAFRLDDFRLADLPEIYRQTVKLPPSYCKTPADAARKPEEVLDYIPSEVWPEVFRCTNQSCLEGVRVLAAGLLRRELAAYRGGAYALAARGEPLDYAHLPRASVARGLFDCLRRQVISPSYDFPEEAILCVLETLGLEYPKPLPPVDLAFLQDAMRRSGRWRQGCLRLAARQAQVSPSARRLLDAFLEAVQSAKCEETDILLMFECLPILCRGMPPNSLRGPIEQCLSDAFHSLAKPKPLGRALEVKEAKEAKEAKEVDDAQPLLVRQLRHIERCLESDKIHDANRTLLSQIVETYFGVIPDDSVAWGAYVSCCRRLGGSYLERMTSPSSWWEVSGALVRKSCSVRAALAALADCGAPLAWLNDLVDACAPLLEEQEYSLRCMMPALRHVDPDADSTKQWFVQLMGRTQAAFKETEEEFAKLYLIDVLMLSVITFSGLWSLEPDPDVLVTSRASRQALLPAASAALLSRPSWDQYTLQMLEWLCHSRGATGDQRTAQTCQRALLALRHSDHFATHRIWTRLESHFAVNEAANVDD</sequence>
<name>A0ABN8HZX8_9NEOP</name>
<dbReference type="PANTHER" id="PTHR16212:SF4">
    <property type="entry name" value="FOCADHESIN"/>
    <property type="match status" value="1"/>
</dbReference>
<evidence type="ECO:0000313" key="3">
    <source>
        <dbReference type="Proteomes" id="UP000837857"/>
    </source>
</evidence>
<keyword evidence="3" id="KW-1185">Reference proteome</keyword>
<dbReference type="Proteomes" id="UP000837857">
    <property type="component" value="Chromosome 14"/>
</dbReference>
<organism evidence="2 3">
    <name type="scientific">Iphiclides podalirius</name>
    <name type="common">scarce swallowtail</name>
    <dbReference type="NCBI Taxonomy" id="110791"/>
    <lineage>
        <taxon>Eukaryota</taxon>
        <taxon>Metazoa</taxon>
        <taxon>Ecdysozoa</taxon>
        <taxon>Arthropoda</taxon>
        <taxon>Hexapoda</taxon>
        <taxon>Insecta</taxon>
        <taxon>Pterygota</taxon>
        <taxon>Neoptera</taxon>
        <taxon>Endopterygota</taxon>
        <taxon>Lepidoptera</taxon>
        <taxon>Glossata</taxon>
        <taxon>Ditrysia</taxon>
        <taxon>Papilionoidea</taxon>
        <taxon>Papilionidae</taxon>
        <taxon>Papilioninae</taxon>
        <taxon>Iphiclides</taxon>
    </lineage>
</organism>
<dbReference type="EMBL" id="OW152826">
    <property type="protein sequence ID" value="CAH2041992.1"/>
    <property type="molecule type" value="Genomic_DNA"/>
</dbReference>